<gene>
    <name evidence="2" type="ORF">OCBIM_22034998mg</name>
</gene>
<feature type="region of interest" description="Disordered" evidence="1">
    <location>
        <begin position="135"/>
        <end position="158"/>
    </location>
</feature>
<feature type="compositionally biased region" description="Polar residues" evidence="1">
    <location>
        <begin position="135"/>
        <end position="147"/>
    </location>
</feature>
<evidence type="ECO:0000313" key="2">
    <source>
        <dbReference type="EMBL" id="KOF75282.1"/>
    </source>
</evidence>
<sequence>MAELTATAATQTEVAAALLPVITITSTITAAFQTEIAAASASPMLTITAGTTSATMIVPITAPAIIPPTAQPLMMFPMPALTALAPAPTPMPALTTPTPTTPTPTPATVITAASTSTETASATPAHKNTLDALGTCSSSASPTTDLLSGSRRGYTLCP</sequence>
<name>A0A0L8GE34_OCTBM</name>
<evidence type="ECO:0000256" key="1">
    <source>
        <dbReference type="SAM" id="MobiDB-lite"/>
    </source>
</evidence>
<organism evidence="2">
    <name type="scientific">Octopus bimaculoides</name>
    <name type="common">California two-spotted octopus</name>
    <dbReference type="NCBI Taxonomy" id="37653"/>
    <lineage>
        <taxon>Eukaryota</taxon>
        <taxon>Metazoa</taxon>
        <taxon>Spiralia</taxon>
        <taxon>Lophotrochozoa</taxon>
        <taxon>Mollusca</taxon>
        <taxon>Cephalopoda</taxon>
        <taxon>Coleoidea</taxon>
        <taxon>Octopodiformes</taxon>
        <taxon>Octopoda</taxon>
        <taxon>Incirrata</taxon>
        <taxon>Octopodidae</taxon>
        <taxon>Octopus</taxon>
    </lineage>
</organism>
<reference evidence="2" key="1">
    <citation type="submission" date="2015-07" db="EMBL/GenBank/DDBJ databases">
        <title>MeaNS - Measles Nucleotide Surveillance Program.</title>
        <authorList>
            <person name="Tran T."/>
            <person name="Druce J."/>
        </authorList>
    </citation>
    <scope>NUCLEOTIDE SEQUENCE</scope>
    <source>
        <strain evidence="2">UCB-OBI-ISO-001</strain>
        <tissue evidence="2">Gonad</tissue>
    </source>
</reference>
<dbReference type="EMBL" id="KQ422238">
    <property type="protein sequence ID" value="KOF75282.1"/>
    <property type="molecule type" value="Genomic_DNA"/>
</dbReference>
<dbReference type="AlphaFoldDB" id="A0A0L8GE34"/>
<accession>A0A0L8GE34</accession>
<protein>
    <submittedName>
        <fullName evidence="2">Uncharacterized protein</fullName>
    </submittedName>
</protein>
<proteinExistence type="predicted"/>